<name>A0A2H0WTZ9_9BACT</name>
<dbReference type="Proteomes" id="UP000231198">
    <property type="component" value="Unassembled WGS sequence"/>
</dbReference>
<organism evidence="2 3">
    <name type="scientific">Candidatus Roizmanbacteria bacterium CG09_land_8_20_14_0_10_41_9</name>
    <dbReference type="NCBI Taxonomy" id="1974850"/>
    <lineage>
        <taxon>Bacteria</taxon>
        <taxon>Candidatus Roizmaniibacteriota</taxon>
    </lineage>
</organism>
<dbReference type="EMBL" id="PEZG01000008">
    <property type="protein sequence ID" value="PIS16081.1"/>
    <property type="molecule type" value="Genomic_DNA"/>
</dbReference>
<evidence type="ECO:0000313" key="2">
    <source>
        <dbReference type="EMBL" id="PIS16081.1"/>
    </source>
</evidence>
<accession>A0A2H0WTZ9</accession>
<proteinExistence type="predicted"/>
<keyword evidence="1" id="KW-1133">Transmembrane helix</keyword>
<evidence type="ECO:0000256" key="1">
    <source>
        <dbReference type="SAM" id="Phobius"/>
    </source>
</evidence>
<evidence type="ECO:0000313" key="3">
    <source>
        <dbReference type="Proteomes" id="UP000231198"/>
    </source>
</evidence>
<sequence length="220" mass="24343">MKSFKYILLFLAFFVIAVIISFSFFKIKNNKDVVVFSPIAETTTQKTSSFSLENAPTESLKGKITTMEGEINWQGRIATEPAKLSSPVAIQQGEKLITGEKSNLSLVFPDACLVEFSEKTEVDVIQTLPANIVFSQISGTGEYIKMGSYPVSIRIVNLLVEEDGDMVVFIDPEEPIVTLTIKSGKAIVAYNDSDFISREVALVDGQTFIFNYDTRIGDLK</sequence>
<protein>
    <recommendedName>
        <fullName evidence="4">FecR protein domain-containing protein</fullName>
    </recommendedName>
</protein>
<evidence type="ECO:0008006" key="4">
    <source>
        <dbReference type="Google" id="ProtNLM"/>
    </source>
</evidence>
<keyword evidence="1" id="KW-0812">Transmembrane</keyword>
<comment type="caution">
    <text evidence="2">The sequence shown here is derived from an EMBL/GenBank/DDBJ whole genome shotgun (WGS) entry which is preliminary data.</text>
</comment>
<feature type="transmembrane region" description="Helical" evidence="1">
    <location>
        <begin position="6"/>
        <end position="25"/>
    </location>
</feature>
<gene>
    <name evidence="2" type="ORF">COT62_00255</name>
</gene>
<reference evidence="3" key="1">
    <citation type="submission" date="2017-09" db="EMBL/GenBank/DDBJ databases">
        <title>Depth-based differentiation of microbial function through sediment-hosted aquifers and enrichment of novel symbionts in the deep terrestrial subsurface.</title>
        <authorList>
            <person name="Probst A.J."/>
            <person name="Ladd B."/>
            <person name="Jarett J.K."/>
            <person name="Geller-Mcgrath D.E."/>
            <person name="Sieber C.M.K."/>
            <person name="Emerson J.B."/>
            <person name="Anantharaman K."/>
            <person name="Thomas B.C."/>
            <person name="Malmstrom R."/>
            <person name="Stieglmeier M."/>
            <person name="Klingl A."/>
            <person name="Woyke T."/>
            <person name="Ryan C.M."/>
            <person name="Banfield J.F."/>
        </authorList>
    </citation>
    <scope>NUCLEOTIDE SEQUENCE [LARGE SCALE GENOMIC DNA]</scope>
</reference>
<keyword evidence="1" id="KW-0472">Membrane</keyword>
<dbReference type="AlphaFoldDB" id="A0A2H0WTZ9"/>